<evidence type="ECO:0000313" key="2">
    <source>
        <dbReference type="EMBL" id="RZB28609.1"/>
    </source>
</evidence>
<organism evidence="2 3">
    <name type="scientific">Candidatus Argoarchaeum ethanivorans</name>
    <dbReference type="NCBI Taxonomy" id="2608793"/>
    <lineage>
        <taxon>Archaea</taxon>
        <taxon>Methanobacteriati</taxon>
        <taxon>Methanobacteriota</taxon>
        <taxon>Stenosarchaea group</taxon>
        <taxon>Methanomicrobia</taxon>
        <taxon>Methanosarcinales</taxon>
        <taxon>Methanosarcinales incertae sedis</taxon>
        <taxon>GOM Arc I cluster</taxon>
        <taxon>Candidatus Argoarchaeum</taxon>
    </lineage>
</organism>
<proteinExistence type="predicted"/>
<sequence>MATVIIWLMVSGCTEQDVRPADNTTTDAPMNATNDTLNASEQAGSQSVSIPLEKPPFID</sequence>
<dbReference type="Proteomes" id="UP000291831">
    <property type="component" value="Unassembled WGS sequence"/>
</dbReference>
<dbReference type="AlphaFoldDB" id="A0A8B3RZW9"/>
<protein>
    <submittedName>
        <fullName evidence="2">Uncharacterized protein</fullName>
    </submittedName>
</protein>
<comment type="caution">
    <text evidence="2">The sequence shown here is derived from an EMBL/GenBank/DDBJ whole genome shotgun (WGS) entry which is preliminary data.</text>
</comment>
<accession>A0A8B3RZW9</accession>
<evidence type="ECO:0000313" key="3">
    <source>
        <dbReference type="Proteomes" id="UP000291831"/>
    </source>
</evidence>
<name>A0A8B3RZW9_9EURY</name>
<gene>
    <name evidence="2" type="ORF">AEth_01869</name>
</gene>
<feature type="compositionally biased region" description="Polar residues" evidence="1">
    <location>
        <begin position="22"/>
        <end position="49"/>
    </location>
</feature>
<dbReference type="EMBL" id="RPGO01000040">
    <property type="protein sequence ID" value="RZB28609.1"/>
    <property type="molecule type" value="Genomic_DNA"/>
</dbReference>
<evidence type="ECO:0000256" key="1">
    <source>
        <dbReference type="SAM" id="MobiDB-lite"/>
    </source>
</evidence>
<feature type="region of interest" description="Disordered" evidence="1">
    <location>
        <begin position="17"/>
        <end position="59"/>
    </location>
</feature>
<reference evidence="3" key="1">
    <citation type="submission" date="2019-01" db="EMBL/GenBank/DDBJ databases">
        <title>Anaerobic oxidation of ethane by archaea from a marine hydrocarbon seep.</title>
        <authorList>
            <person name="Musat F."/>
        </authorList>
    </citation>
    <scope>NUCLEOTIDE SEQUENCE [LARGE SCALE GENOMIC DNA]</scope>
</reference>